<reference evidence="2 3" key="1">
    <citation type="submission" date="2018-10" db="EMBL/GenBank/DDBJ databases">
        <title>Histidinibacterium lentulum gen. nov., sp. nov., a marine bacterium from the culture broth of Picochlorum sp. 122.</title>
        <authorList>
            <person name="Wang G."/>
        </authorList>
    </citation>
    <scope>NUCLEOTIDE SEQUENCE [LARGE SCALE GENOMIC DNA]</scope>
    <source>
        <strain evidence="2 3">B17</strain>
    </source>
</reference>
<protein>
    <submittedName>
        <fullName evidence="2">Uncharacterized protein</fullName>
    </submittedName>
</protein>
<feature type="signal peptide" evidence="1">
    <location>
        <begin position="1"/>
        <end position="24"/>
    </location>
</feature>
<dbReference type="AlphaFoldDB" id="A0A3N2R894"/>
<gene>
    <name evidence="2" type="ORF">EAT49_04420</name>
</gene>
<proteinExistence type="predicted"/>
<organism evidence="2 3">
    <name type="scientific">Histidinibacterium lentulum</name>
    <dbReference type="NCBI Taxonomy" id="2480588"/>
    <lineage>
        <taxon>Bacteria</taxon>
        <taxon>Pseudomonadati</taxon>
        <taxon>Pseudomonadota</taxon>
        <taxon>Alphaproteobacteria</taxon>
        <taxon>Rhodobacterales</taxon>
        <taxon>Paracoccaceae</taxon>
        <taxon>Histidinibacterium</taxon>
    </lineage>
</organism>
<evidence type="ECO:0000256" key="1">
    <source>
        <dbReference type="SAM" id="SignalP"/>
    </source>
</evidence>
<evidence type="ECO:0000313" key="3">
    <source>
        <dbReference type="Proteomes" id="UP000268016"/>
    </source>
</evidence>
<dbReference type="RefSeq" id="WP_123641080.1">
    <property type="nucleotide sequence ID" value="NZ_ML119082.1"/>
</dbReference>
<comment type="caution">
    <text evidence="2">The sequence shown here is derived from an EMBL/GenBank/DDBJ whole genome shotgun (WGS) entry which is preliminary data.</text>
</comment>
<name>A0A3N2R894_9RHOB</name>
<keyword evidence="1" id="KW-0732">Signal</keyword>
<feature type="chain" id="PRO_5018153592" evidence="1">
    <location>
        <begin position="25"/>
        <end position="195"/>
    </location>
</feature>
<evidence type="ECO:0000313" key="2">
    <source>
        <dbReference type="EMBL" id="ROU03546.1"/>
    </source>
</evidence>
<dbReference type="OrthoDB" id="7844554at2"/>
<dbReference type="EMBL" id="RDRB01000002">
    <property type="protein sequence ID" value="ROU03546.1"/>
    <property type="molecule type" value="Genomic_DNA"/>
</dbReference>
<dbReference type="Proteomes" id="UP000268016">
    <property type="component" value="Unassembled WGS sequence"/>
</dbReference>
<sequence length="195" mass="21042">MPRPLPRPVLCAALFALCALPAAAQDPDPACDLGTPEAWSAVADHYEGFWIIEHQSGFVAAGGMVFPFPPAGDSDVLGIDYRPDGSLIATHPEAQQPLTMRWADEPVWHFEAEAAEDGIPAPMLSSQDIELVMGCPNDRMARLIGTSTAVIDGVQMDFTYRLMVVSGDLMYGIMHVGGIARGTEFNAWRTVALSR</sequence>
<keyword evidence="3" id="KW-1185">Reference proteome</keyword>
<accession>A0A3N2R894</accession>